<dbReference type="PANTHER" id="PTHR10622">
    <property type="entry name" value="HET DOMAIN-CONTAINING PROTEIN"/>
    <property type="match status" value="1"/>
</dbReference>
<organism evidence="3 4">
    <name type="scientific">Xylaria bambusicola</name>
    <dbReference type="NCBI Taxonomy" id="326684"/>
    <lineage>
        <taxon>Eukaryota</taxon>
        <taxon>Fungi</taxon>
        <taxon>Dikarya</taxon>
        <taxon>Ascomycota</taxon>
        <taxon>Pezizomycotina</taxon>
        <taxon>Sordariomycetes</taxon>
        <taxon>Xylariomycetidae</taxon>
        <taxon>Xylariales</taxon>
        <taxon>Xylariaceae</taxon>
        <taxon>Xylaria</taxon>
    </lineage>
</organism>
<sequence length="648" mass="74871">MATFDNMRLLHVRTKQLEDYIGREIPKYAILSHRWRPKGDEIIYEDIVYSRPKVWRVKKKGAAEKVTKACAEANRLGLEYIWIDTCCIDKRSSSELSEAINSMYLWYRNSDKCIAFLDDIKVLDDIGKSRWFTRGWTLQELIAPDNVRFYNEDWSYIGDRFTMAKTISGITRIDEVVLRHGHDPELENWDHHNYQEDGVHHICSCGINSFDSDRLRGVLETFSVATIMSWAAGRETSREEDMAYCLMGLFDVNMPLLYGEKGKAFLRLQEEIIRRTNDQSILAWCSTKTHGMAWFHGRDLASCPDDFAHVSIKKKWSLEDPIYDDSSRREINVTKEGLEVDLLCFPLPPENQFSQERDCYLAVLDCAFGDNPLAKPAIAIEKPPWGAANVFNKNLCFMLFVMTPGASDSSDNSVSKGVVRIAAHTLDGADAIKSMEFEKQAFRQEFDLSEGKVRKLTLSRILLRRGTHSRNRFTIPPIRAENIVDCDAGEYSVDYALPEFDKFDNIAAPNNEPYGLALLRKQGSPQFYVFWGLHIVVNDEDVKYEREDIWCKVMPADDEKTTQAFASVKEWYYHQRAESTSMRHDTLDWTIISKKRFRDVSEVDRAVLHVGELSREVVVEIKRSRFLREAFLNLTIHVKLPPQRSRTV</sequence>
<dbReference type="Proteomes" id="UP001305414">
    <property type="component" value="Unassembled WGS sequence"/>
</dbReference>
<dbReference type="InterPro" id="IPR058525">
    <property type="entry name" value="DUF8212"/>
</dbReference>
<proteinExistence type="predicted"/>
<dbReference type="AlphaFoldDB" id="A0AAN7Z0A9"/>
<gene>
    <name evidence="3" type="ORF">RRF57_001008</name>
</gene>
<comment type="caution">
    <text evidence="3">The sequence shown here is derived from an EMBL/GenBank/DDBJ whole genome shotgun (WGS) entry which is preliminary data.</text>
</comment>
<reference evidence="3 4" key="1">
    <citation type="submission" date="2023-10" db="EMBL/GenBank/DDBJ databases">
        <title>Draft genome sequence of Xylaria bambusicola isolate GMP-LS, the root and basal stem rot pathogen of sugarcane in Indonesia.</title>
        <authorList>
            <person name="Selvaraj P."/>
            <person name="Muralishankar V."/>
            <person name="Muruganantham S."/>
            <person name="Sp S."/>
            <person name="Haryani S."/>
            <person name="Lau K.J.X."/>
            <person name="Naqvi N.I."/>
        </authorList>
    </citation>
    <scope>NUCLEOTIDE SEQUENCE [LARGE SCALE GENOMIC DNA]</scope>
    <source>
        <strain evidence="3">GMP-LS</strain>
    </source>
</reference>
<evidence type="ECO:0000259" key="2">
    <source>
        <dbReference type="Pfam" id="PF26640"/>
    </source>
</evidence>
<accession>A0AAN7Z0A9</accession>
<dbReference type="InterPro" id="IPR010730">
    <property type="entry name" value="HET"/>
</dbReference>
<feature type="domain" description="Heterokaryon incompatibility" evidence="1">
    <location>
        <begin position="28"/>
        <end position="118"/>
    </location>
</feature>
<name>A0AAN7Z0A9_9PEZI</name>
<dbReference type="EMBL" id="JAWHQM010000002">
    <property type="protein sequence ID" value="KAK5625292.1"/>
    <property type="molecule type" value="Genomic_DNA"/>
</dbReference>
<keyword evidence="4" id="KW-1185">Reference proteome</keyword>
<evidence type="ECO:0008006" key="5">
    <source>
        <dbReference type="Google" id="ProtNLM"/>
    </source>
</evidence>
<evidence type="ECO:0000313" key="4">
    <source>
        <dbReference type="Proteomes" id="UP001305414"/>
    </source>
</evidence>
<dbReference type="Pfam" id="PF06985">
    <property type="entry name" value="HET"/>
    <property type="match status" value="1"/>
</dbReference>
<evidence type="ECO:0000313" key="3">
    <source>
        <dbReference type="EMBL" id="KAK5625292.1"/>
    </source>
</evidence>
<protein>
    <recommendedName>
        <fullName evidence="5">Heterokaryon incompatibility domain-containing protein</fullName>
    </recommendedName>
</protein>
<dbReference type="PANTHER" id="PTHR10622:SF12">
    <property type="entry name" value="HET DOMAIN-CONTAINING PROTEIN"/>
    <property type="match status" value="1"/>
</dbReference>
<feature type="domain" description="DUF8212" evidence="2">
    <location>
        <begin position="263"/>
        <end position="288"/>
    </location>
</feature>
<evidence type="ECO:0000259" key="1">
    <source>
        <dbReference type="Pfam" id="PF06985"/>
    </source>
</evidence>
<dbReference type="Pfam" id="PF26640">
    <property type="entry name" value="DUF8212"/>
    <property type="match status" value="1"/>
</dbReference>